<evidence type="ECO:0000259" key="1">
    <source>
        <dbReference type="Pfam" id="PF17954"/>
    </source>
</evidence>
<name>A0A511XN99_9PROT</name>
<keyword evidence="3" id="KW-1185">Reference proteome</keyword>
<protein>
    <submittedName>
        <fullName evidence="2">Quercetin 2,3-dioxygenase</fullName>
    </submittedName>
</protein>
<dbReference type="InterPro" id="IPR011051">
    <property type="entry name" value="RmlC_Cupin_sf"/>
</dbReference>
<proteinExistence type="predicted"/>
<evidence type="ECO:0000313" key="2">
    <source>
        <dbReference type="EMBL" id="GEN64406.1"/>
    </source>
</evidence>
<dbReference type="RefSeq" id="WP_146890840.1">
    <property type="nucleotide sequence ID" value="NZ_BJYG01000041.1"/>
</dbReference>
<sequence length="248" mass="26076">MIVVRRQASLGVVRDQGIPLRCHFSFRTYTNPACGCCGRLRALNAATSAPGEIYRIGPEASIDILTWLLDGALSTSVEGFPAECIGVGGLHAVSTGEGVSRLEWRAGADGATFLQFWFLPDEEGGEPSQETRLAFPALEDGGFRILASGFPEDDPEETQDITDGSPVTIRSRSRLMDACIPAGEGACYDTTTGRALYLIVVSGRVTIGNDMLAAGDAAAVTGETTMTVIADENAVVLLADTAASETVI</sequence>
<accession>A0A511XN99</accession>
<dbReference type="Gene3D" id="2.60.120.10">
    <property type="entry name" value="Jelly Rolls"/>
    <property type="match status" value="2"/>
</dbReference>
<dbReference type="EMBL" id="BJYG01000041">
    <property type="protein sequence ID" value="GEN64406.1"/>
    <property type="molecule type" value="Genomic_DNA"/>
</dbReference>
<evidence type="ECO:0000313" key="3">
    <source>
        <dbReference type="Proteomes" id="UP000321746"/>
    </source>
</evidence>
<comment type="caution">
    <text evidence="2">The sequence shown here is derived from an EMBL/GenBank/DDBJ whole genome shotgun (WGS) entry which is preliminary data.</text>
</comment>
<gene>
    <name evidence="2" type="ORF">AOE01nite_26300</name>
</gene>
<dbReference type="SUPFAM" id="SSF51182">
    <property type="entry name" value="RmlC-like cupins"/>
    <property type="match status" value="1"/>
</dbReference>
<dbReference type="Proteomes" id="UP000321746">
    <property type="component" value="Unassembled WGS sequence"/>
</dbReference>
<keyword evidence="2" id="KW-0560">Oxidoreductase</keyword>
<dbReference type="OrthoDB" id="9780903at2"/>
<reference evidence="2 3" key="1">
    <citation type="submission" date="2019-07" db="EMBL/GenBank/DDBJ databases">
        <title>Whole genome shotgun sequence of Acetobacter oeni NBRC 105207.</title>
        <authorList>
            <person name="Hosoyama A."/>
            <person name="Uohara A."/>
            <person name="Ohji S."/>
            <person name="Ichikawa N."/>
        </authorList>
    </citation>
    <scope>NUCLEOTIDE SEQUENCE [LARGE SCALE GENOMIC DNA]</scope>
    <source>
        <strain evidence="2 3">NBRC 105207</strain>
    </source>
</reference>
<dbReference type="GO" id="GO:0051213">
    <property type="term" value="F:dioxygenase activity"/>
    <property type="evidence" value="ECO:0007669"/>
    <property type="project" value="UniProtKB-KW"/>
</dbReference>
<dbReference type="PANTHER" id="PTHR43212">
    <property type="entry name" value="QUERCETIN 2,3-DIOXYGENASE"/>
    <property type="match status" value="1"/>
</dbReference>
<keyword evidence="2" id="KW-0223">Dioxygenase</keyword>
<dbReference type="InterPro" id="IPR012093">
    <property type="entry name" value="Pirin"/>
</dbReference>
<organism evidence="2 3">
    <name type="scientific">Acetobacter oeni</name>
    <dbReference type="NCBI Taxonomy" id="304077"/>
    <lineage>
        <taxon>Bacteria</taxon>
        <taxon>Pseudomonadati</taxon>
        <taxon>Pseudomonadota</taxon>
        <taxon>Alphaproteobacteria</taxon>
        <taxon>Acetobacterales</taxon>
        <taxon>Acetobacteraceae</taxon>
        <taxon>Acetobacter</taxon>
    </lineage>
</organism>
<dbReference type="PANTHER" id="PTHR43212:SF3">
    <property type="entry name" value="QUERCETIN 2,3-DIOXYGENASE"/>
    <property type="match status" value="1"/>
</dbReference>
<dbReference type="InterPro" id="IPR014710">
    <property type="entry name" value="RmlC-like_jellyroll"/>
</dbReference>
<dbReference type="InterPro" id="IPR041602">
    <property type="entry name" value="Quercetinase_C"/>
</dbReference>
<feature type="domain" description="Quercetin 2,3-dioxygenase C-terminal cupin" evidence="1">
    <location>
        <begin position="165"/>
        <end position="240"/>
    </location>
</feature>
<dbReference type="AlphaFoldDB" id="A0A511XN99"/>
<dbReference type="Pfam" id="PF17954">
    <property type="entry name" value="Pirin_C_2"/>
    <property type="match status" value="1"/>
</dbReference>